<dbReference type="InterPro" id="IPR037099">
    <property type="entry name" value="Fum_R/Succ_DH_flav-like_C_sf"/>
</dbReference>
<feature type="domain" description="Fumarate reductase/succinate dehydrogenase flavoprotein-like C-terminal" evidence="20">
    <location>
        <begin position="453"/>
        <end position="576"/>
    </location>
</feature>
<evidence type="ECO:0000256" key="9">
    <source>
        <dbReference type="ARBA" id="ARBA00022982"/>
    </source>
</evidence>
<dbReference type="Pfam" id="PF00890">
    <property type="entry name" value="FAD_binding_2"/>
    <property type="match status" value="1"/>
</dbReference>
<dbReference type="InterPro" id="IPR003953">
    <property type="entry name" value="FAD-dep_OxRdtase_2_FAD-bd"/>
</dbReference>
<dbReference type="InterPro" id="IPR015939">
    <property type="entry name" value="Fum_Rdtase/Succ_DH_flav-like_C"/>
</dbReference>
<dbReference type="InterPro" id="IPR036188">
    <property type="entry name" value="FAD/NAD-bd_sf"/>
</dbReference>
<evidence type="ECO:0000256" key="6">
    <source>
        <dbReference type="ARBA" id="ARBA00022448"/>
    </source>
</evidence>
<evidence type="ECO:0000256" key="1">
    <source>
        <dbReference type="ARBA" id="ARBA00004170"/>
    </source>
</evidence>
<dbReference type="InterPro" id="IPR011281">
    <property type="entry name" value="Succ_DH_flav_su_fwd"/>
</dbReference>
<dbReference type="InterPro" id="IPR003952">
    <property type="entry name" value="FRD_SDH_FAD_BS"/>
</dbReference>
<dbReference type="GO" id="GO:0009061">
    <property type="term" value="P:anaerobic respiration"/>
    <property type="evidence" value="ECO:0007669"/>
    <property type="project" value="TreeGrafter"/>
</dbReference>
<dbReference type="PRINTS" id="PR00411">
    <property type="entry name" value="PNDRDTASEI"/>
</dbReference>
<feature type="binding site" evidence="15">
    <location>
        <position position="249"/>
    </location>
    <ligand>
        <name>substrate</name>
    </ligand>
</feature>
<dbReference type="UniPathway" id="UPA00223">
    <property type="reaction ID" value="UER01005"/>
</dbReference>
<comment type="caution">
    <text evidence="21">The sequence shown here is derived from an EMBL/GenBank/DDBJ whole genome shotgun (WGS) entry which is preliminary data.</text>
</comment>
<name>A0A2G6KB19_9BACT</name>
<evidence type="ECO:0000256" key="10">
    <source>
        <dbReference type="ARBA" id="ARBA00023002"/>
    </source>
</evidence>
<keyword evidence="7 16" id="KW-0285">Flavoprotein</keyword>
<comment type="similarity">
    <text evidence="3 18">Belongs to the FAD-dependent oxidoreductase 2 family. FRD/SDH subfamily.</text>
</comment>
<dbReference type="PANTHER" id="PTHR11632">
    <property type="entry name" value="SUCCINATE DEHYDROGENASE 2 FLAVOPROTEIN SUBUNIT"/>
    <property type="match status" value="1"/>
</dbReference>
<feature type="binding site" evidence="16">
    <location>
        <position position="380"/>
    </location>
    <ligand>
        <name>FAD</name>
        <dbReference type="ChEBI" id="CHEBI:57692"/>
    </ligand>
</feature>
<dbReference type="Gene3D" id="4.10.80.40">
    <property type="entry name" value="succinate dehydrogenase protein domain"/>
    <property type="match status" value="1"/>
</dbReference>
<feature type="modified residue" description="Tele-8alpha-FAD histidine" evidence="17">
    <location>
        <position position="41"/>
    </location>
</feature>
<evidence type="ECO:0000313" key="22">
    <source>
        <dbReference type="Proteomes" id="UP000230821"/>
    </source>
</evidence>
<dbReference type="PIRSF" id="PIRSF000171">
    <property type="entry name" value="SDHA_APRA_LASPO"/>
    <property type="match status" value="1"/>
</dbReference>
<evidence type="ECO:0000256" key="15">
    <source>
        <dbReference type="PIRSR" id="PIRSR611281-2"/>
    </source>
</evidence>
<comment type="catalytic activity">
    <reaction evidence="12 18">
        <text>a quinone + succinate = fumarate + a quinol</text>
        <dbReference type="Rhea" id="RHEA:40523"/>
        <dbReference type="ChEBI" id="CHEBI:24646"/>
        <dbReference type="ChEBI" id="CHEBI:29806"/>
        <dbReference type="ChEBI" id="CHEBI:30031"/>
        <dbReference type="ChEBI" id="CHEBI:132124"/>
        <dbReference type="EC" id="1.3.5.1"/>
    </reaction>
</comment>
<feature type="binding site" evidence="16">
    <location>
        <begin position="11"/>
        <end position="16"/>
    </location>
    <ligand>
        <name>FAD</name>
        <dbReference type="ChEBI" id="CHEBI:57692"/>
    </ligand>
</feature>
<evidence type="ECO:0000313" key="21">
    <source>
        <dbReference type="EMBL" id="PIE32834.1"/>
    </source>
</evidence>
<reference evidence="21 22" key="1">
    <citation type="submission" date="2017-10" db="EMBL/GenBank/DDBJ databases">
        <title>Novel microbial diversity and functional potential in the marine mammal oral microbiome.</title>
        <authorList>
            <person name="Dudek N.K."/>
            <person name="Sun C.L."/>
            <person name="Burstein D."/>
            <person name="Kantor R.S."/>
            <person name="Aliaga Goltsman D.S."/>
            <person name="Bik E.M."/>
            <person name="Thomas B.C."/>
            <person name="Banfield J.F."/>
            <person name="Relman D.A."/>
        </authorList>
    </citation>
    <scope>NUCLEOTIDE SEQUENCE [LARGE SCALE GENOMIC DNA]</scope>
    <source>
        <strain evidence="21">DOLJORAL78_47_16</strain>
    </source>
</reference>
<comment type="cofactor">
    <cofactor evidence="16">
        <name>FAD</name>
        <dbReference type="ChEBI" id="CHEBI:57692"/>
    </cofactor>
    <text evidence="16">Flavinylated by SdhE, about 5% flavinylation occurs in the absence of SdhE.</text>
</comment>
<protein>
    <recommendedName>
        <fullName evidence="5 13">Succinate dehydrogenase flavoprotein subunit</fullName>
        <ecNumber evidence="4 18">1.3.5.1</ecNumber>
    </recommendedName>
</protein>
<feature type="binding site" evidence="16">
    <location>
        <position position="216"/>
    </location>
    <ligand>
        <name>FAD</name>
        <dbReference type="ChEBI" id="CHEBI:57692"/>
    </ligand>
</feature>
<dbReference type="GO" id="GO:0022900">
    <property type="term" value="P:electron transport chain"/>
    <property type="evidence" value="ECO:0007669"/>
    <property type="project" value="UniProtKB-UniRule"/>
</dbReference>
<feature type="binding site" evidence="15">
    <location>
        <position position="351"/>
    </location>
    <ligand>
        <name>substrate</name>
    </ligand>
</feature>
<sequence length="576" mass="63163">MDFQFDVVIVGAGGAGLYAALEASQNAKTAVFSKIYPQRSHTGAAQGGIGAALGNVDEDKPEWHAFDTVKGGDYLTDQQAAIILAEEAVGAVYDLENRGLPFSRTPDGKIDQRRFGGHTRNFGEAPVHRACYAADRTGHMILQTLYQQCIKNDVEFFNEFHVLELLVENNKVAGLVVFELETGDIHLFRAKAVLFATGGFGRMFKTTSNAYANTGDGVAICSRAGIPLMDMEFFQFHPTGIRGMGILITEGVRGEGGILKNRTGERFMERYAPTMLDLAPRDMVSRAIMSEILEGRGMLGDGSMDDYVLLDASHLGKEVVQAKIPDIADFCKTYLGIDPAEGPMPVQPTAHYAMGGIPTDVHGRVNDGTTFWEGLYAAGECACVSVHGANRLGTNSLVDLVVYGRRAGQDIADYVGQADFIPVSRDRVAAWQARIDSLKKRSAGKPSSKFYTRMQQSMMKNVGVYRHQSAMAEAVSDIKDLSQEQQGIGVQNSGKPFNQEVLSILEIENMLDLALHTSTAALNRQESRGAHCREDFPDRDDANWLKHTLTSLNEGKIQIGYKEVDLSRWEAKPRKY</sequence>
<dbReference type="GO" id="GO:0009055">
    <property type="term" value="F:electron transfer activity"/>
    <property type="evidence" value="ECO:0007669"/>
    <property type="project" value="TreeGrafter"/>
</dbReference>
<evidence type="ECO:0000256" key="2">
    <source>
        <dbReference type="ARBA" id="ARBA00004894"/>
    </source>
</evidence>
<dbReference type="GO" id="GO:0005886">
    <property type="term" value="C:plasma membrane"/>
    <property type="evidence" value="ECO:0007669"/>
    <property type="project" value="TreeGrafter"/>
</dbReference>
<dbReference type="Proteomes" id="UP000230821">
    <property type="component" value="Unassembled WGS sequence"/>
</dbReference>
<dbReference type="Gene3D" id="1.20.58.100">
    <property type="entry name" value="Fumarate reductase/succinate dehydrogenase flavoprotein-like, C-terminal domain"/>
    <property type="match status" value="1"/>
</dbReference>
<dbReference type="SUPFAM" id="SSF56425">
    <property type="entry name" value="Succinate dehydrogenase/fumarate reductase flavoprotein, catalytic domain"/>
    <property type="match status" value="1"/>
</dbReference>
<evidence type="ECO:0000259" key="20">
    <source>
        <dbReference type="Pfam" id="PF02910"/>
    </source>
</evidence>
<feature type="binding site" evidence="16">
    <location>
        <begin position="33"/>
        <end position="48"/>
    </location>
    <ligand>
        <name>FAD</name>
        <dbReference type="ChEBI" id="CHEBI:57692"/>
    </ligand>
</feature>
<feature type="active site" description="Proton acceptor" evidence="14">
    <location>
        <position position="281"/>
    </location>
</feature>
<dbReference type="PROSITE" id="PS00504">
    <property type="entry name" value="FRD_SDH_FAD_BINDING"/>
    <property type="match status" value="1"/>
</dbReference>
<dbReference type="EC" id="1.3.5.1" evidence="4 18"/>
<dbReference type="NCBIfam" id="TIGR01812">
    <property type="entry name" value="sdhA_frdA_Gneg"/>
    <property type="match status" value="1"/>
</dbReference>
<feature type="binding site" evidence="15">
    <location>
        <position position="237"/>
    </location>
    <ligand>
        <name>substrate</name>
    </ligand>
</feature>
<dbReference type="Gene3D" id="3.50.50.60">
    <property type="entry name" value="FAD/NAD(P)-binding domain"/>
    <property type="match status" value="1"/>
</dbReference>
<evidence type="ECO:0000256" key="5">
    <source>
        <dbReference type="ARBA" id="ARBA00019965"/>
    </source>
</evidence>
<evidence type="ECO:0000256" key="18">
    <source>
        <dbReference type="RuleBase" id="RU362051"/>
    </source>
</evidence>
<feature type="binding site" evidence="16">
    <location>
        <begin position="396"/>
        <end position="397"/>
    </location>
    <ligand>
        <name>FAD</name>
        <dbReference type="ChEBI" id="CHEBI:57692"/>
    </ligand>
</feature>
<evidence type="ECO:0000256" key="12">
    <source>
        <dbReference type="ARBA" id="ARBA00049220"/>
    </source>
</evidence>
<gene>
    <name evidence="21" type="ORF">CSA56_14145</name>
</gene>
<evidence type="ECO:0000256" key="14">
    <source>
        <dbReference type="PIRSR" id="PIRSR000171-1"/>
    </source>
</evidence>
<dbReference type="Pfam" id="PF02910">
    <property type="entry name" value="Succ_DH_flav_C"/>
    <property type="match status" value="1"/>
</dbReference>
<keyword evidence="8 16" id="KW-0274">FAD</keyword>
<comment type="pathway">
    <text evidence="2 18">Carbohydrate metabolism; tricarboxylic acid cycle; fumarate from succinate (bacterial route): step 1/1.</text>
</comment>
<dbReference type="GO" id="GO:0006099">
    <property type="term" value="P:tricarboxylic acid cycle"/>
    <property type="evidence" value="ECO:0007669"/>
    <property type="project" value="UniProtKB-UniRule"/>
</dbReference>
<dbReference type="EMBL" id="PDSK01000107">
    <property type="protein sequence ID" value="PIE32834.1"/>
    <property type="molecule type" value="Genomic_DNA"/>
</dbReference>
<dbReference type="SUPFAM" id="SSF46977">
    <property type="entry name" value="Succinate dehydrogenase/fumarate reductase flavoprotein C-terminal domain"/>
    <property type="match status" value="1"/>
</dbReference>
<evidence type="ECO:0000256" key="7">
    <source>
        <dbReference type="ARBA" id="ARBA00022630"/>
    </source>
</evidence>
<keyword evidence="10 18" id="KW-0560">Oxidoreductase</keyword>
<feature type="binding site" evidence="15">
    <location>
        <position position="391"/>
    </location>
    <ligand>
        <name>substrate</name>
    </ligand>
</feature>
<dbReference type="FunFam" id="3.90.700.10:FF:000001">
    <property type="entry name" value="Mitochondrial succinate dehydrogenase flavoprotein subunit"/>
    <property type="match status" value="1"/>
</dbReference>
<accession>A0A2G6KB19</accession>
<dbReference type="InterPro" id="IPR027477">
    <property type="entry name" value="Succ_DH/fumarate_Rdtase_cat_sf"/>
</dbReference>
<dbReference type="PANTHER" id="PTHR11632:SF51">
    <property type="entry name" value="SUCCINATE DEHYDROGENASE [UBIQUINONE] FLAVOPROTEIN SUBUNIT, MITOCHONDRIAL"/>
    <property type="match status" value="1"/>
</dbReference>
<evidence type="ECO:0000256" key="17">
    <source>
        <dbReference type="PIRSR" id="PIRSR611281-4"/>
    </source>
</evidence>
<dbReference type="InterPro" id="IPR014006">
    <property type="entry name" value="Succ_Dhase_FrdA_Gneg"/>
</dbReference>
<keyword evidence="9 18" id="KW-0249">Electron transport</keyword>
<feature type="domain" description="FAD-dependent oxidoreductase 2 FAD-binding" evidence="19">
    <location>
        <begin position="6"/>
        <end position="397"/>
    </location>
</feature>
<dbReference type="GO" id="GO:0050660">
    <property type="term" value="F:flavin adenine dinucleotide binding"/>
    <property type="evidence" value="ECO:0007669"/>
    <property type="project" value="UniProtKB-UniRule"/>
</dbReference>
<evidence type="ECO:0000259" key="19">
    <source>
        <dbReference type="Pfam" id="PF00890"/>
    </source>
</evidence>
<evidence type="ECO:0000256" key="8">
    <source>
        <dbReference type="ARBA" id="ARBA00022827"/>
    </source>
</evidence>
<proteinExistence type="inferred from homology"/>
<dbReference type="AlphaFoldDB" id="A0A2G6KB19"/>
<keyword evidence="11 18" id="KW-0472">Membrane</keyword>
<evidence type="ECO:0000256" key="11">
    <source>
        <dbReference type="ARBA" id="ARBA00023136"/>
    </source>
</evidence>
<dbReference type="GO" id="GO:0008177">
    <property type="term" value="F:succinate dehydrogenase (quinone) activity"/>
    <property type="evidence" value="ECO:0007669"/>
    <property type="project" value="UniProtKB-EC"/>
</dbReference>
<dbReference type="Gene3D" id="3.90.700.10">
    <property type="entry name" value="Succinate dehydrogenase/fumarate reductase flavoprotein, catalytic domain"/>
    <property type="match status" value="1"/>
</dbReference>
<evidence type="ECO:0000256" key="13">
    <source>
        <dbReference type="NCBIfam" id="TIGR01816"/>
    </source>
</evidence>
<dbReference type="NCBIfam" id="TIGR01816">
    <property type="entry name" value="sdhA_forward"/>
    <property type="match status" value="1"/>
</dbReference>
<keyword evidence="6 18" id="KW-0813">Transport</keyword>
<keyword evidence="18" id="KW-0816">Tricarboxylic acid cycle</keyword>
<comment type="subcellular location">
    <subcellularLocation>
        <location evidence="1">Membrane</location>
        <topology evidence="1">Peripheral membrane protein</topology>
    </subcellularLocation>
</comment>
<evidence type="ECO:0000256" key="4">
    <source>
        <dbReference type="ARBA" id="ARBA00012792"/>
    </source>
</evidence>
<evidence type="ECO:0000256" key="16">
    <source>
        <dbReference type="PIRSR" id="PIRSR611281-3"/>
    </source>
</evidence>
<dbReference type="SUPFAM" id="SSF51905">
    <property type="entry name" value="FAD/NAD(P)-binding domain"/>
    <property type="match status" value="1"/>
</dbReference>
<dbReference type="InterPro" id="IPR030664">
    <property type="entry name" value="SdhA/FrdA/AprA"/>
</dbReference>
<evidence type="ECO:0000256" key="3">
    <source>
        <dbReference type="ARBA" id="ARBA00008040"/>
    </source>
</evidence>
<organism evidence="21 22">
    <name type="scientific">candidate division KSB3 bacterium</name>
    <dbReference type="NCBI Taxonomy" id="2044937"/>
    <lineage>
        <taxon>Bacteria</taxon>
        <taxon>candidate division KSB3</taxon>
    </lineage>
</organism>